<dbReference type="PANTHER" id="PTHR42663:SF6">
    <property type="entry name" value="HYDROLASE C777.06C-RELATED"/>
    <property type="match status" value="1"/>
</dbReference>
<dbReference type="Pfam" id="PF12706">
    <property type="entry name" value="Lactamase_B_2"/>
    <property type="match status" value="1"/>
</dbReference>
<dbReference type="SMART" id="SM00849">
    <property type="entry name" value="Lactamase_B"/>
    <property type="match status" value="1"/>
</dbReference>
<dbReference type="CDD" id="cd16279">
    <property type="entry name" value="metallo-hydrolase-like_MBL-fold"/>
    <property type="match status" value="1"/>
</dbReference>
<feature type="domain" description="Metallo-beta-lactamase" evidence="1">
    <location>
        <begin position="36"/>
        <end position="229"/>
    </location>
</feature>
<proteinExistence type="predicted"/>
<dbReference type="AlphaFoldDB" id="A0A369T9P0"/>
<evidence type="ECO:0000313" key="3">
    <source>
        <dbReference type="Proteomes" id="UP000253941"/>
    </source>
</evidence>
<keyword evidence="3" id="KW-1185">Reference proteome</keyword>
<dbReference type="SUPFAM" id="SSF56281">
    <property type="entry name" value="Metallo-hydrolase/oxidoreductase"/>
    <property type="match status" value="1"/>
</dbReference>
<dbReference type="GO" id="GO:0016787">
    <property type="term" value="F:hydrolase activity"/>
    <property type="evidence" value="ECO:0007669"/>
    <property type="project" value="UniProtKB-KW"/>
</dbReference>
<dbReference type="PANTHER" id="PTHR42663">
    <property type="entry name" value="HYDROLASE C777.06C-RELATED-RELATED"/>
    <property type="match status" value="1"/>
</dbReference>
<accession>A0A369T9P0</accession>
<name>A0A369T9P0_9PROT</name>
<reference evidence="2 3" key="1">
    <citation type="submission" date="2018-07" db="EMBL/GenBank/DDBJ databases">
        <title>Venubactetium sediminum gen. nov., sp. nov., isolated from a marine solar saltern.</title>
        <authorList>
            <person name="Wang S."/>
        </authorList>
    </citation>
    <scope>NUCLEOTIDE SEQUENCE [LARGE SCALE GENOMIC DNA]</scope>
    <source>
        <strain evidence="2 3">WD2A32</strain>
    </source>
</reference>
<dbReference type="Gene3D" id="3.60.15.10">
    <property type="entry name" value="Ribonuclease Z/Hydroxyacylglutathione hydrolase-like"/>
    <property type="match status" value="1"/>
</dbReference>
<dbReference type="Proteomes" id="UP000253941">
    <property type="component" value="Unassembled WGS sequence"/>
</dbReference>
<dbReference type="InterPro" id="IPR036866">
    <property type="entry name" value="RibonucZ/Hydroxyglut_hydro"/>
</dbReference>
<organism evidence="2 3">
    <name type="scientific">Ferruginivarius sediminum</name>
    <dbReference type="NCBI Taxonomy" id="2661937"/>
    <lineage>
        <taxon>Bacteria</taxon>
        <taxon>Pseudomonadati</taxon>
        <taxon>Pseudomonadota</taxon>
        <taxon>Alphaproteobacteria</taxon>
        <taxon>Rhodospirillales</taxon>
        <taxon>Rhodospirillaceae</taxon>
        <taxon>Ferruginivarius</taxon>
    </lineage>
</organism>
<dbReference type="InterPro" id="IPR001279">
    <property type="entry name" value="Metallo-B-lactamas"/>
</dbReference>
<evidence type="ECO:0000313" key="2">
    <source>
        <dbReference type="EMBL" id="RDD62033.1"/>
    </source>
</evidence>
<keyword evidence="2" id="KW-0378">Hydrolase</keyword>
<gene>
    <name evidence="2" type="ORF">DRB17_09320</name>
</gene>
<evidence type="ECO:0000259" key="1">
    <source>
        <dbReference type="SMART" id="SM00849"/>
    </source>
</evidence>
<sequence length="263" mass="29290">MTTRVTILGCGGSAGVPMVGGIWGNCNPANPRNRRRRPSILVERAGRRLLVDTSPDLRLQLLDAEVEGIDAVLFTHTHADHCHGIDDLRPLRYARKTPIDAYADVETMQALTTRFDYAFQSTRATGSFYAALLNDHIIEEGEPFEAAGFTCTAFRQEHGQTSSLGYRIGPVGYSPDAVEIDRTGFRALEGIKLWIVDCLRYDPHPSHAHFNLTMEWISRVKPERAVLTHMNHTLDYDDVAARCPVNVEPGYDGLVIEVPDEVC</sequence>
<protein>
    <submittedName>
        <fullName evidence="2">MBL fold metallo-hydrolase</fullName>
    </submittedName>
</protein>
<dbReference type="EMBL" id="QPMH01000007">
    <property type="protein sequence ID" value="RDD62033.1"/>
    <property type="molecule type" value="Genomic_DNA"/>
</dbReference>
<comment type="caution">
    <text evidence="2">The sequence shown here is derived from an EMBL/GenBank/DDBJ whole genome shotgun (WGS) entry which is preliminary data.</text>
</comment>